<comment type="caution">
    <text evidence="14">The sequence shown here is derived from an EMBL/GenBank/DDBJ whole genome shotgun (WGS) entry which is preliminary data.</text>
</comment>
<evidence type="ECO:0000256" key="5">
    <source>
        <dbReference type="ARBA" id="ARBA00022503"/>
    </source>
</evidence>
<dbReference type="CDD" id="cd09989">
    <property type="entry name" value="Arginase"/>
    <property type="match status" value="1"/>
</dbReference>
<dbReference type="GO" id="GO:0006525">
    <property type="term" value="P:arginine metabolic process"/>
    <property type="evidence" value="ECO:0007669"/>
    <property type="project" value="UniProtKB-KW"/>
</dbReference>
<evidence type="ECO:0000256" key="1">
    <source>
        <dbReference type="ARBA" id="ARBA00005098"/>
    </source>
</evidence>
<dbReference type="InterPro" id="IPR006035">
    <property type="entry name" value="Ureohydrolase"/>
</dbReference>
<dbReference type="PROSITE" id="PS01053">
    <property type="entry name" value="ARGINASE_1"/>
    <property type="match status" value="1"/>
</dbReference>
<evidence type="ECO:0000256" key="9">
    <source>
        <dbReference type="ARBA" id="ARBA00047391"/>
    </source>
</evidence>
<evidence type="ECO:0000256" key="7">
    <source>
        <dbReference type="ARBA" id="ARBA00022801"/>
    </source>
</evidence>
<dbReference type="NCBIfam" id="TIGR01229">
    <property type="entry name" value="rocF_arginase"/>
    <property type="match status" value="1"/>
</dbReference>
<proteinExistence type="inferred from homology"/>
<evidence type="ECO:0000256" key="8">
    <source>
        <dbReference type="ARBA" id="ARBA00023211"/>
    </source>
</evidence>
<keyword evidence="7 11" id="KW-0378">Hydrolase</keyword>
<evidence type="ECO:0000313" key="14">
    <source>
        <dbReference type="EMBL" id="KAK7791959.1"/>
    </source>
</evidence>
<feature type="compositionally biased region" description="Pro residues" evidence="13">
    <location>
        <begin position="344"/>
        <end position="365"/>
    </location>
</feature>
<comment type="pathway">
    <text evidence="1 12">Nitrogen metabolism; urea cycle; L-ornithine and urea from L-arginine: step 1/1.</text>
</comment>
<dbReference type="GO" id="GO:0030145">
    <property type="term" value="F:manganese ion binding"/>
    <property type="evidence" value="ECO:0007669"/>
    <property type="project" value="TreeGrafter"/>
</dbReference>
<dbReference type="GO" id="GO:0000050">
    <property type="term" value="P:urea cycle"/>
    <property type="evidence" value="ECO:0007669"/>
    <property type="project" value="UniProtKB-KW"/>
</dbReference>
<keyword evidence="8 12" id="KW-0464">Manganese</keyword>
<sequence>MASISAIGVLQSVAVRSIGAMKHVRNVYKKVGVIGVPFDKGQTNSGVALAPDELRRAGVIESMKAVGCEVTDYGNITYRVKEEDCGSVSNMSHLAHIAACQQEVSKKVQEIVSRGELCVTLGGDHTVSIGTVDGHQKAKGDLALLWVDAHADLNTNATSPSGNVHGMPVALLARELADYWPYLPGMDWQMPRISMRNIGYIGLRSLDSYERLTIDKWGVAAYGMDEVLRLGALEALRQIRRRIDPRQRRSLHLSFDVDSLDPLEAPSTGTPVRGGLSLREALALVEEVRRSGRLAAVDLVEFNPAVGDARDRATTVEACRSVLRAACGHSRSGALPPDEDLPLPRTPSPNPPSPSAPPPQPPPAGDPSTVLKTPVPSAEAARDSF</sequence>
<evidence type="ECO:0000256" key="10">
    <source>
        <dbReference type="PROSITE-ProRule" id="PRU00742"/>
    </source>
</evidence>
<evidence type="ECO:0000256" key="4">
    <source>
        <dbReference type="ARBA" id="ARBA00022436"/>
    </source>
</evidence>
<keyword evidence="4 12" id="KW-0835">Urea cycle</keyword>
<dbReference type="EC" id="3.5.3.1" evidence="2 12"/>
<dbReference type="EMBL" id="JAZDUA010000485">
    <property type="protein sequence ID" value="KAK7791959.1"/>
    <property type="molecule type" value="Genomic_DNA"/>
</dbReference>
<evidence type="ECO:0000256" key="3">
    <source>
        <dbReference type="ARBA" id="ARBA00018123"/>
    </source>
</evidence>
<evidence type="ECO:0000256" key="2">
    <source>
        <dbReference type="ARBA" id="ARBA00012168"/>
    </source>
</evidence>
<dbReference type="GO" id="GO:0005829">
    <property type="term" value="C:cytosol"/>
    <property type="evidence" value="ECO:0007669"/>
    <property type="project" value="TreeGrafter"/>
</dbReference>
<dbReference type="GO" id="GO:0004053">
    <property type="term" value="F:arginase activity"/>
    <property type="evidence" value="ECO:0007669"/>
    <property type="project" value="UniProtKB-EC"/>
</dbReference>
<dbReference type="InterPro" id="IPR014033">
    <property type="entry name" value="Arginase"/>
</dbReference>
<keyword evidence="15" id="KW-1185">Reference proteome</keyword>
<keyword evidence="5 12" id="KW-0056">Arginine metabolism</keyword>
<comment type="cofactor">
    <cofactor evidence="12">
        <name>Mn(2+)</name>
        <dbReference type="ChEBI" id="CHEBI:29035"/>
    </cofactor>
    <text evidence="12">Binds 2 manganese ions per subunit.</text>
</comment>
<dbReference type="Pfam" id="PF00491">
    <property type="entry name" value="Arginase"/>
    <property type="match status" value="1"/>
</dbReference>
<evidence type="ECO:0000256" key="12">
    <source>
        <dbReference type="RuleBase" id="RU361159"/>
    </source>
</evidence>
<dbReference type="Gene3D" id="3.40.800.10">
    <property type="entry name" value="Ureohydrolase domain"/>
    <property type="match status" value="1"/>
</dbReference>
<evidence type="ECO:0000256" key="11">
    <source>
        <dbReference type="RuleBase" id="RU003684"/>
    </source>
</evidence>
<evidence type="ECO:0000256" key="13">
    <source>
        <dbReference type="SAM" id="MobiDB-lite"/>
    </source>
</evidence>
<name>A0AAN9V5G2_9ORTH</name>
<evidence type="ECO:0000256" key="6">
    <source>
        <dbReference type="ARBA" id="ARBA00022723"/>
    </source>
</evidence>
<dbReference type="GO" id="GO:0005634">
    <property type="term" value="C:nucleus"/>
    <property type="evidence" value="ECO:0007669"/>
    <property type="project" value="TreeGrafter"/>
</dbReference>
<dbReference type="InterPro" id="IPR023696">
    <property type="entry name" value="Ureohydrolase_dom_sf"/>
</dbReference>
<dbReference type="PROSITE" id="PS51409">
    <property type="entry name" value="ARGINASE_2"/>
    <property type="match status" value="1"/>
</dbReference>
<dbReference type="InterPro" id="IPR020855">
    <property type="entry name" value="Ureohydrolase_Mn_BS"/>
</dbReference>
<organism evidence="14 15">
    <name type="scientific">Gryllus longicercus</name>
    <dbReference type="NCBI Taxonomy" id="2509291"/>
    <lineage>
        <taxon>Eukaryota</taxon>
        <taxon>Metazoa</taxon>
        <taxon>Ecdysozoa</taxon>
        <taxon>Arthropoda</taxon>
        <taxon>Hexapoda</taxon>
        <taxon>Insecta</taxon>
        <taxon>Pterygota</taxon>
        <taxon>Neoptera</taxon>
        <taxon>Polyneoptera</taxon>
        <taxon>Orthoptera</taxon>
        <taxon>Ensifera</taxon>
        <taxon>Gryllidea</taxon>
        <taxon>Grylloidea</taxon>
        <taxon>Gryllidae</taxon>
        <taxon>Gryllinae</taxon>
        <taxon>Gryllus</taxon>
    </lineage>
</organism>
<accession>A0AAN9V5G2</accession>
<dbReference type="FunFam" id="3.40.800.10:FF:000012">
    <property type="entry name" value="Arginase"/>
    <property type="match status" value="1"/>
</dbReference>
<keyword evidence="6 12" id="KW-0479">Metal-binding</keyword>
<dbReference type="PRINTS" id="PR00116">
    <property type="entry name" value="ARGINASE"/>
</dbReference>
<dbReference type="Proteomes" id="UP001378592">
    <property type="component" value="Unassembled WGS sequence"/>
</dbReference>
<reference evidence="14 15" key="1">
    <citation type="submission" date="2024-03" db="EMBL/GenBank/DDBJ databases">
        <title>The genome assembly and annotation of the cricket Gryllus longicercus Weissman &amp; Gray.</title>
        <authorList>
            <person name="Szrajer S."/>
            <person name="Gray D."/>
            <person name="Ylla G."/>
        </authorList>
    </citation>
    <scope>NUCLEOTIDE SEQUENCE [LARGE SCALE GENOMIC DNA]</scope>
    <source>
        <strain evidence="14">DAG 2021-001</strain>
        <tissue evidence="14">Whole body minus gut</tissue>
    </source>
</reference>
<feature type="region of interest" description="Disordered" evidence="13">
    <location>
        <begin position="329"/>
        <end position="385"/>
    </location>
</feature>
<comment type="catalytic activity">
    <reaction evidence="9 12">
        <text>L-arginine + H2O = urea + L-ornithine</text>
        <dbReference type="Rhea" id="RHEA:20569"/>
        <dbReference type="ChEBI" id="CHEBI:15377"/>
        <dbReference type="ChEBI" id="CHEBI:16199"/>
        <dbReference type="ChEBI" id="CHEBI:32682"/>
        <dbReference type="ChEBI" id="CHEBI:46911"/>
        <dbReference type="EC" id="3.5.3.1"/>
    </reaction>
</comment>
<dbReference type="PANTHER" id="PTHR43782">
    <property type="entry name" value="ARGINASE"/>
    <property type="match status" value="1"/>
</dbReference>
<comment type="similarity">
    <text evidence="10 11">Belongs to the arginase family.</text>
</comment>
<evidence type="ECO:0000313" key="15">
    <source>
        <dbReference type="Proteomes" id="UP001378592"/>
    </source>
</evidence>
<dbReference type="AlphaFoldDB" id="A0AAN9V5G2"/>
<gene>
    <name evidence="14" type="ORF">R5R35_009257</name>
</gene>
<dbReference type="PANTHER" id="PTHR43782:SF3">
    <property type="entry name" value="ARGINASE"/>
    <property type="match status" value="1"/>
</dbReference>
<dbReference type="SUPFAM" id="SSF52768">
    <property type="entry name" value="Arginase/deacetylase"/>
    <property type="match status" value="1"/>
</dbReference>
<protein>
    <recommendedName>
        <fullName evidence="3 12">Arginase</fullName>
        <ecNumber evidence="2 12">3.5.3.1</ecNumber>
    </recommendedName>
</protein>